<keyword evidence="4" id="KW-1185">Reference proteome</keyword>
<dbReference type="InterPro" id="IPR036249">
    <property type="entry name" value="Thioredoxin-like_sf"/>
</dbReference>
<evidence type="ECO:0000256" key="1">
    <source>
        <dbReference type="SAM" id="SignalP"/>
    </source>
</evidence>
<evidence type="ECO:0000313" key="4">
    <source>
        <dbReference type="Proteomes" id="UP000199450"/>
    </source>
</evidence>
<name>A0A1H7X223_9FLAO</name>
<dbReference type="SUPFAM" id="SSF52833">
    <property type="entry name" value="Thioredoxin-like"/>
    <property type="match status" value="1"/>
</dbReference>
<dbReference type="OrthoDB" id="1118217at2"/>
<dbReference type="RefSeq" id="WP_089998742.1">
    <property type="nucleotide sequence ID" value="NZ_FOBV01000002.1"/>
</dbReference>
<dbReference type="AlphaFoldDB" id="A0A1H7X223"/>
<dbReference type="Gene3D" id="3.40.30.10">
    <property type="entry name" value="Glutaredoxin"/>
    <property type="match status" value="1"/>
</dbReference>
<dbReference type="GO" id="GO:0016853">
    <property type="term" value="F:isomerase activity"/>
    <property type="evidence" value="ECO:0007669"/>
    <property type="project" value="UniProtKB-KW"/>
</dbReference>
<reference evidence="4" key="1">
    <citation type="submission" date="2016-10" db="EMBL/GenBank/DDBJ databases">
        <authorList>
            <person name="Varghese N."/>
            <person name="Submissions S."/>
        </authorList>
    </citation>
    <scope>NUCLEOTIDE SEQUENCE [LARGE SCALE GENOMIC DNA]</scope>
    <source>
        <strain evidence="4">DSM 17453</strain>
    </source>
</reference>
<dbReference type="PANTHER" id="PTHR42852:SF13">
    <property type="entry name" value="PROTEIN DIPZ"/>
    <property type="match status" value="1"/>
</dbReference>
<dbReference type="PANTHER" id="PTHR42852">
    <property type="entry name" value="THIOL:DISULFIDE INTERCHANGE PROTEIN DSBE"/>
    <property type="match status" value="1"/>
</dbReference>
<evidence type="ECO:0000259" key="2">
    <source>
        <dbReference type="PROSITE" id="PS51352"/>
    </source>
</evidence>
<protein>
    <submittedName>
        <fullName evidence="3">Thiol-disulfide isomerase or thioredoxin</fullName>
    </submittedName>
</protein>
<dbReference type="Pfam" id="PF00085">
    <property type="entry name" value="Thioredoxin"/>
    <property type="match status" value="1"/>
</dbReference>
<dbReference type="STRING" id="295069.SAMN05421856_102149"/>
<dbReference type="InterPro" id="IPR013766">
    <property type="entry name" value="Thioredoxin_domain"/>
</dbReference>
<dbReference type="EMBL" id="FOBV01000002">
    <property type="protein sequence ID" value="SEM27645.1"/>
    <property type="molecule type" value="Genomic_DNA"/>
</dbReference>
<organism evidence="3 4">
    <name type="scientific">Chryseobacterium taichungense</name>
    <dbReference type="NCBI Taxonomy" id="295069"/>
    <lineage>
        <taxon>Bacteria</taxon>
        <taxon>Pseudomonadati</taxon>
        <taxon>Bacteroidota</taxon>
        <taxon>Flavobacteriia</taxon>
        <taxon>Flavobacteriales</taxon>
        <taxon>Weeksellaceae</taxon>
        <taxon>Chryseobacterium group</taxon>
        <taxon>Chryseobacterium</taxon>
    </lineage>
</organism>
<dbReference type="PROSITE" id="PS51352">
    <property type="entry name" value="THIOREDOXIN_2"/>
    <property type="match status" value="1"/>
</dbReference>
<keyword evidence="3" id="KW-0413">Isomerase</keyword>
<sequence>MKNIFCRGILSLVFTLVAASTSFAQNKSVKVGEPLPENFWTTSLSVVNHSQKTLNLLQDKSKLILIDFWNTWCSACLMNLPKITSLQQKFGDRIRILPVSNQDKPELDKFSASQNGRKFNTLTSVYNDSYFHQLFPHAGVPFIIWIKDGRLLSTTDATQLTEETINEILDGKQSSLQTIIQMDRKRPLMLSKDYDRQKNIQLLNYSFFAKGSIPDIGSGGTFRTTPSGTINGRQFTNLPLWDMYYAIGFELFRHNSQESFTGKRMLIEVKDPKSLMLQQKADGSNDTSNLYNYEFIIPESKADALYQYMLEDINRYSDYRVTLEKRPVQCLVLVRTSQKDKMASKGGEKRSTFPRTPSILRNAPLRNMINMLNGEIPIKEIFVDETGYTGNVDLEVSGIKDIPTLRRELQKYDLDLIPAERNLLMMVIKDNQ</sequence>
<dbReference type="Proteomes" id="UP000199450">
    <property type="component" value="Unassembled WGS sequence"/>
</dbReference>
<proteinExistence type="predicted"/>
<feature type="chain" id="PRO_5011451595" evidence="1">
    <location>
        <begin position="25"/>
        <end position="432"/>
    </location>
</feature>
<gene>
    <name evidence="3" type="ORF">SAMN05421856_102149</name>
</gene>
<feature type="signal peptide" evidence="1">
    <location>
        <begin position="1"/>
        <end position="24"/>
    </location>
</feature>
<evidence type="ECO:0000313" key="3">
    <source>
        <dbReference type="EMBL" id="SEM27645.1"/>
    </source>
</evidence>
<dbReference type="InterPro" id="IPR050553">
    <property type="entry name" value="Thioredoxin_ResA/DsbE_sf"/>
</dbReference>
<feature type="domain" description="Thioredoxin" evidence="2">
    <location>
        <begin position="29"/>
        <end position="174"/>
    </location>
</feature>
<accession>A0A1H7X223</accession>
<keyword evidence="1" id="KW-0732">Signal</keyword>